<dbReference type="OrthoDB" id="1739831at2"/>
<dbReference type="AlphaFoldDB" id="A0A4U1D4A3"/>
<organism evidence="1 2">
    <name type="scientific">Robertmurraya kyonggiensis</name>
    <dbReference type="NCBI Taxonomy" id="1037680"/>
    <lineage>
        <taxon>Bacteria</taxon>
        <taxon>Bacillati</taxon>
        <taxon>Bacillota</taxon>
        <taxon>Bacilli</taxon>
        <taxon>Bacillales</taxon>
        <taxon>Bacillaceae</taxon>
        <taxon>Robertmurraya</taxon>
    </lineage>
</organism>
<dbReference type="InterPro" id="IPR022258">
    <property type="entry name" value="Flagellar_operon_YvyF"/>
</dbReference>
<accession>A0A4U1D4A3</accession>
<dbReference type="NCBIfam" id="TIGR03826">
    <property type="entry name" value="YvyF"/>
    <property type="match status" value="1"/>
</dbReference>
<keyword evidence="2" id="KW-1185">Reference proteome</keyword>
<evidence type="ECO:0000313" key="1">
    <source>
        <dbReference type="EMBL" id="TKC17024.1"/>
    </source>
</evidence>
<comment type="caution">
    <text evidence="1">The sequence shown here is derived from an EMBL/GenBank/DDBJ whole genome shotgun (WGS) entry which is preliminary data.</text>
</comment>
<name>A0A4U1D4A3_9BACI</name>
<sequence>MEELSNCPNCGELFVRNNHRDLCQKCWKEEEASFETVYKFIRQRENRTATIEQVVEGTGVEEELILKFIKSGRLKVASFPNLGYPCEKCGTTIQKGKLCEPCADTLKKELDRFSIEEERRREIDKKATYFAANNKYRS</sequence>
<proteinExistence type="predicted"/>
<dbReference type="Proteomes" id="UP000307756">
    <property type="component" value="Unassembled WGS sequence"/>
</dbReference>
<gene>
    <name evidence="1" type="ORF">FA727_13285</name>
</gene>
<evidence type="ECO:0008006" key="3">
    <source>
        <dbReference type="Google" id="ProtNLM"/>
    </source>
</evidence>
<evidence type="ECO:0000313" key="2">
    <source>
        <dbReference type="Proteomes" id="UP000307756"/>
    </source>
</evidence>
<reference evidence="1 2" key="1">
    <citation type="journal article" date="2011" name="J. Microbiol.">
        <title>Bacillus kyonggiensis sp. nov., isolated from soil of a lettuce field.</title>
        <authorList>
            <person name="Dong K."/>
            <person name="Lee S."/>
        </authorList>
    </citation>
    <scope>NUCLEOTIDE SEQUENCE [LARGE SCALE GENOMIC DNA]</scope>
    <source>
        <strain evidence="1 2">NB22</strain>
    </source>
</reference>
<dbReference type="RefSeq" id="WP_136831528.1">
    <property type="nucleotide sequence ID" value="NZ_SWBM01000002.1"/>
</dbReference>
<dbReference type="EMBL" id="SWBM01000002">
    <property type="protein sequence ID" value="TKC17024.1"/>
    <property type="molecule type" value="Genomic_DNA"/>
</dbReference>
<protein>
    <recommendedName>
        <fullName evidence="3">Flagellar operon protein TIGR03826</fullName>
    </recommendedName>
</protein>